<accession>A0A409WII5</accession>
<dbReference type="OrthoDB" id="2609391at2759"/>
<evidence type="ECO:0000313" key="2">
    <source>
        <dbReference type="Proteomes" id="UP000284706"/>
    </source>
</evidence>
<keyword evidence="2" id="KW-1185">Reference proteome</keyword>
<dbReference type="EMBL" id="NHYE01005055">
    <property type="protein sequence ID" value="PPQ78336.1"/>
    <property type="molecule type" value="Genomic_DNA"/>
</dbReference>
<reference evidence="1 2" key="1">
    <citation type="journal article" date="2018" name="Evol. Lett.">
        <title>Horizontal gene cluster transfer increased hallucinogenic mushroom diversity.</title>
        <authorList>
            <person name="Reynolds H.T."/>
            <person name="Vijayakumar V."/>
            <person name="Gluck-Thaler E."/>
            <person name="Korotkin H.B."/>
            <person name="Matheny P.B."/>
            <person name="Slot J.C."/>
        </authorList>
    </citation>
    <scope>NUCLEOTIDE SEQUENCE [LARGE SCALE GENOMIC DNA]</scope>
    <source>
        <strain evidence="1 2">SRW20</strain>
    </source>
</reference>
<dbReference type="Proteomes" id="UP000284706">
    <property type="component" value="Unassembled WGS sequence"/>
</dbReference>
<organism evidence="1 2">
    <name type="scientific">Gymnopilus dilepis</name>
    <dbReference type="NCBI Taxonomy" id="231916"/>
    <lineage>
        <taxon>Eukaryota</taxon>
        <taxon>Fungi</taxon>
        <taxon>Dikarya</taxon>
        <taxon>Basidiomycota</taxon>
        <taxon>Agaricomycotina</taxon>
        <taxon>Agaricomycetes</taxon>
        <taxon>Agaricomycetidae</taxon>
        <taxon>Agaricales</taxon>
        <taxon>Agaricineae</taxon>
        <taxon>Hymenogastraceae</taxon>
        <taxon>Gymnopilus</taxon>
    </lineage>
</organism>
<gene>
    <name evidence="1" type="ORF">CVT26_007702</name>
</gene>
<dbReference type="InParanoid" id="A0A409WII5"/>
<name>A0A409WII5_9AGAR</name>
<comment type="caution">
    <text evidence="1">The sequence shown here is derived from an EMBL/GenBank/DDBJ whole genome shotgun (WGS) entry which is preliminary data.</text>
</comment>
<evidence type="ECO:0000313" key="1">
    <source>
        <dbReference type="EMBL" id="PPQ78336.1"/>
    </source>
</evidence>
<sequence>MVPKLEVRPPPLPSKYRGHRQVYGFHVDEQKMTEYAAANFPKILPKGFWMTLMWFAQHLRFEAQYSYVRLESATADDVVIPPGAKILVGPTGKLQFPIIVVSAWERRIWNVRPTLEQLEIMQEITGMEPDWYIDVNSPRVTYDG</sequence>
<proteinExistence type="predicted"/>
<dbReference type="AlphaFoldDB" id="A0A409WII5"/>
<protein>
    <submittedName>
        <fullName evidence="1">Uncharacterized protein</fullName>
    </submittedName>
</protein>